<dbReference type="InterPro" id="IPR058627">
    <property type="entry name" value="MdtA-like_C"/>
</dbReference>
<comment type="caution">
    <text evidence="7">The sequence shown here is derived from an EMBL/GenBank/DDBJ whole genome shotgun (WGS) entry which is preliminary data.</text>
</comment>
<feature type="domain" description="CzcB-like barrel-sandwich hybrid" evidence="6">
    <location>
        <begin position="100"/>
        <end position="214"/>
    </location>
</feature>
<protein>
    <submittedName>
        <fullName evidence="7">Macrolide-specific efflux system membrane fusion protein</fullName>
    </submittedName>
</protein>
<keyword evidence="8" id="KW-1185">Reference proteome</keyword>
<proteinExistence type="inferred from homology"/>
<evidence type="ECO:0000256" key="4">
    <source>
        <dbReference type="SAM" id="Coils"/>
    </source>
</evidence>
<reference evidence="7 8" key="1">
    <citation type="submission" date="2018-07" db="EMBL/GenBank/DDBJ databases">
        <title>Genomic Encyclopedia of Type Strains, Phase III (KMG-III): the genomes of soil and plant-associated and newly described type strains.</title>
        <authorList>
            <person name="Whitman W."/>
        </authorList>
    </citation>
    <scope>NUCLEOTIDE SEQUENCE [LARGE SCALE GENOMIC DNA]</scope>
    <source>
        <strain evidence="7 8">CECT 7287</strain>
    </source>
</reference>
<gene>
    <name evidence="7" type="ORF">DFP98_11177</name>
</gene>
<evidence type="ECO:0000256" key="1">
    <source>
        <dbReference type="ARBA" id="ARBA00004196"/>
    </source>
</evidence>
<dbReference type="SUPFAM" id="SSF111369">
    <property type="entry name" value="HlyD-like secretion proteins"/>
    <property type="match status" value="1"/>
</dbReference>
<dbReference type="InterPro" id="IPR050465">
    <property type="entry name" value="UPF0194_transport"/>
</dbReference>
<dbReference type="InterPro" id="IPR058647">
    <property type="entry name" value="BSH_CzcB-like"/>
</dbReference>
<evidence type="ECO:0000259" key="6">
    <source>
        <dbReference type="Pfam" id="PF25973"/>
    </source>
</evidence>
<dbReference type="RefSeq" id="WP_246016552.1">
    <property type="nucleotide sequence ID" value="NZ_QRDZ01000011.1"/>
</dbReference>
<dbReference type="GO" id="GO:0016020">
    <property type="term" value="C:membrane"/>
    <property type="evidence" value="ECO:0007669"/>
    <property type="project" value="InterPro"/>
</dbReference>
<dbReference type="Proteomes" id="UP000256977">
    <property type="component" value="Unassembled WGS sequence"/>
</dbReference>
<dbReference type="Gene3D" id="2.40.30.170">
    <property type="match status" value="1"/>
</dbReference>
<feature type="coiled-coil region" evidence="4">
    <location>
        <begin position="129"/>
        <end position="185"/>
    </location>
</feature>
<organism evidence="7 8">
    <name type="scientific">Cohnella phaseoli</name>
    <dbReference type="NCBI Taxonomy" id="456490"/>
    <lineage>
        <taxon>Bacteria</taxon>
        <taxon>Bacillati</taxon>
        <taxon>Bacillota</taxon>
        <taxon>Bacilli</taxon>
        <taxon>Bacillales</taxon>
        <taxon>Paenibacillaceae</taxon>
        <taxon>Cohnella</taxon>
    </lineage>
</organism>
<dbReference type="NCBIfam" id="TIGR01730">
    <property type="entry name" value="RND_mfp"/>
    <property type="match status" value="1"/>
</dbReference>
<dbReference type="AlphaFoldDB" id="A0A3D9JRF8"/>
<accession>A0A3D9JRF8</accession>
<dbReference type="InterPro" id="IPR006143">
    <property type="entry name" value="RND_pump_MFP"/>
</dbReference>
<comment type="similarity">
    <text evidence="2">Belongs to the membrane fusion protein (MFP) (TC 8.A.1) family.</text>
</comment>
<dbReference type="Pfam" id="PF25967">
    <property type="entry name" value="RND-MFP_C"/>
    <property type="match status" value="1"/>
</dbReference>
<evidence type="ECO:0000256" key="2">
    <source>
        <dbReference type="ARBA" id="ARBA00009477"/>
    </source>
</evidence>
<name>A0A3D9JRF8_9BACL</name>
<evidence type="ECO:0000313" key="8">
    <source>
        <dbReference type="Proteomes" id="UP000256977"/>
    </source>
</evidence>
<dbReference type="EMBL" id="QRDZ01000011">
    <property type="protein sequence ID" value="RED76693.1"/>
    <property type="molecule type" value="Genomic_DNA"/>
</dbReference>
<evidence type="ECO:0000313" key="7">
    <source>
        <dbReference type="EMBL" id="RED76693.1"/>
    </source>
</evidence>
<dbReference type="Pfam" id="PF25973">
    <property type="entry name" value="BSH_CzcB"/>
    <property type="match status" value="1"/>
</dbReference>
<dbReference type="GO" id="GO:0022857">
    <property type="term" value="F:transmembrane transporter activity"/>
    <property type="evidence" value="ECO:0007669"/>
    <property type="project" value="InterPro"/>
</dbReference>
<evidence type="ECO:0000256" key="3">
    <source>
        <dbReference type="ARBA" id="ARBA00023054"/>
    </source>
</evidence>
<dbReference type="PANTHER" id="PTHR32347">
    <property type="entry name" value="EFFLUX SYSTEM COMPONENT YKNX-RELATED"/>
    <property type="match status" value="1"/>
</dbReference>
<comment type="subcellular location">
    <subcellularLocation>
        <location evidence="1">Cell envelope</location>
    </subcellularLocation>
</comment>
<dbReference type="Gene3D" id="2.40.50.100">
    <property type="match status" value="1"/>
</dbReference>
<evidence type="ECO:0000259" key="5">
    <source>
        <dbReference type="Pfam" id="PF25967"/>
    </source>
</evidence>
<sequence>MLSIKWSTAGSFRTKAGRKAGRTAVKALAWTAMIAMLAGCSLLPQEEEPEKLPEIRTPKISQKPEYPVKRGALEQTASGSGKLMSDREENLVFTVDNRRIIDVRVKAGDRVKKGQVLAELDSGDLESQIVRKEIDIEKAELDMKAALRESTTDQDISLRKRQLEYELMKHELAKLREQKAESRLLAPYDGTIVSFTAEKGDFAKAYEKIGRIADLSSLVVAVRFNSGDLKNIAPGMKAKVSLNAAGDLQGTVRRLPVSTDPKDEDTLDAYALIDVGKLPATALHGNPLTAAVTVERRENALYIPPAALRKQNSRNYVLVTNPDGSKGEVDVEIGMQTSTAVEIIKGLEEGQKVVGK</sequence>
<dbReference type="Gene3D" id="2.40.420.20">
    <property type="match status" value="1"/>
</dbReference>
<dbReference type="PANTHER" id="PTHR32347:SF23">
    <property type="entry name" value="BLL5650 PROTEIN"/>
    <property type="match status" value="1"/>
</dbReference>
<feature type="domain" description="Multidrug resistance protein MdtA-like C-terminal permuted SH3" evidence="5">
    <location>
        <begin position="299"/>
        <end position="354"/>
    </location>
</feature>
<dbReference type="GO" id="GO:0030313">
    <property type="term" value="C:cell envelope"/>
    <property type="evidence" value="ECO:0007669"/>
    <property type="project" value="UniProtKB-SubCell"/>
</dbReference>
<keyword evidence="3 4" id="KW-0175">Coiled coil</keyword>